<feature type="compositionally biased region" description="Polar residues" evidence="13">
    <location>
        <begin position="293"/>
        <end position="309"/>
    </location>
</feature>
<dbReference type="GO" id="GO:0061723">
    <property type="term" value="P:glycophagy"/>
    <property type="evidence" value="ECO:0007669"/>
    <property type="project" value="TreeGrafter"/>
</dbReference>
<reference evidence="14 15" key="1">
    <citation type="submission" date="2017-03" db="EMBL/GenBank/DDBJ databases">
        <title>Genomes of endolithic fungi from Antarctica.</title>
        <authorList>
            <person name="Coleine C."/>
            <person name="Masonjones S."/>
            <person name="Stajich J.E."/>
        </authorList>
    </citation>
    <scope>NUCLEOTIDE SEQUENCE [LARGE SCALE GENOMIC DNA]</scope>
    <source>
        <strain evidence="14 15">CCFEE 5311</strain>
    </source>
</reference>
<organism evidence="14 15">
    <name type="scientific">Friedmanniomyces endolithicus</name>
    <dbReference type="NCBI Taxonomy" id="329885"/>
    <lineage>
        <taxon>Eukaryota</taxon>
        <taxon>Fungi</taxon>
        <taxon>Dikarya</taxon>
        <taxon>Ascomycota</taxon>
        <taxon>Pezizomycotina</taxon>
        <taxon>Dothideomycetes</taxon>
        <taxon>Dothideomycetidae</taxon>
        <taxon>Mycosphaerellales</taxon>
        <taxon>Teratosphaeriaceae</taxon>
        <taxon>Friedmanniomyces</taxon>
    </lineage>
</organism>
<dbReference type="Pfam" id="PF13329">
    <property type="entry name" value="ATG2_CAD"/>
    <property type="match status" value="1"/>
</dbReference>
<feature type="compositionally biased region" description="Basic and acidic residues" evidence="13">
    <location>
        <begin position="573"/>
        <end position="597"/>
    </location>
</feature>
<keyword evidence="8" id="KW-0445">Lipid transport</keyword>
<name>A0A4U0VHJ8_9PEZI</name>
<evidence type="ECO:0000256" key="6">
    <source>
        <dbReference type="ARBA" id="ARBA00022824"/>
    </source>
</evidence>
<comment type="catalytic activity">
    <reaction evidence="12">
        <text>a 1,2-diacyl-sn-glycero-3-phosphocholine(in) = a 1,2-diacyl-sn-glycero-3-phosphocholine(out)</text>
        <dbReference type="Rhea" id="RHEA:38571"/>
        <dbReference type="ChEBI" id="CHEBI:57643"/>
    </reaction>
</comment>
<evidence type="ECO:0000256" key="9">
    <source>
        <dbReference type="ARBA" id="ARBA00023136"/>
    </source>
</evidence>
<feature type="region of interest" description="Disordered" evidence="13">
    <location>
        <begin position="293"/>
        <end position="344"/>
    </location>
</feature>
<dbReference type="GO" id="GO:0034727">
    <property type="term" value="P:piecemeal microautophagy of the nucleus"/>
    <property type="evidence" value="ECO:0007669"/>
    <property type="project" value="TreeGrafter"/>
</dbReference>
<feature type="region of interest" description="Disordered" evidence="13">
    <location>
        <begin position="557"/>
        <end position="626"/>
    </location>
</feature>
<feature type="compositionally biased region" description="Low complexity" evidence="13">
    <location>
        <begin position="310"/>
        <end position="333"/>
    </location>
</feature>
<dbReference type="GO" id="GO:0043495">
    <property type="term" value="F:protein-membrane adaptor activity"/>
    <property type="evidence" value="ECO:0007669"/>
    <property type="project" value="TreeGrafter"/>
</dbReference>
<evidence type="ECO:0000256" key="3">
    <source>
        <dbReference type="ARBA" id="ARBA00009714"/>
    </source>
</evidence>
<proteinExistence type="inferred from homology"/>
<comment type="similarity">
    <text evidence="3">Belongs to the ATG2 family.</text>
</comment>
<dbReference type="GO" id="GO:0006869">
    <property type="term" value="P:lipid transport"/>
    <property type="evidence" value="ECO:0007669"/>
    <property type="project" value="UniProtKB-KW"/>
</dbReference>
<comment type="subcellular location">
    <subcellularLocation>
        <location evidence="1">Endoplasmic reticulum membrane</location>
        <topology evidence="1">Peripheral membrane protein</topology>
    </subcellularLocation>
    <subcellularLocation>
        <location evidence="2">Preautophagosomal structure membrane</location>
        <topology evidence="2">Peripheral membrane protein</topology>
    </subcellularLocation>
</comment>
<evidence type="ECO:0000256" key="2">
    <source>
        <dbReference type="ARBA" id="ARBA00004623"/>
    </source>
</evidence>
<feature type="region of interest" description="Disordered" evidence="13">
    <location>
        <begin position="357"/>
        <end position="534"/>
    </location>
</feature>
<keyword evidence="9" id="KW-0472">Membrane</keyword>
<feature type="region of interest" description="Disordered" evidence="13">
    <location>
        <begin position="2147"/>
        <end position="2196"/>
    </location>
</feature>
<dbReference type="GO" id="GO:0032266">
    <property type="term" value="F:phosphatidylinositol-3-phosphate binding"/>
    <property type="evidence" value="ECO:0007669"/>
    <property type="project" value="TreeGrafter"/>
</dbReference>
<evidence type="ECO:0000256" key="8">
    <source>
        <dbReference type="ARBA" id="ARBA00023055"/>
    </source>
</evidence>
<feature type="compositionally biased region" description="Acidic residues" evidence="13">
    <location>
        <begin position="2167"/>
        <end position="2189"/>
    </location>
</feature>
<protein>
    <recommendedName>
        <fullName evidence="4">Autophagy-related protein 2</fullName>
    </recommendedName>
</protein>
<dbReference type="GO" id="GO:0000045">
    <property type="term" value="P:autophagosome assembly"/>
    <property type="evidence" value="ECO:0007669"/>
    <property type="project" value="TreeGrafter"/>
</dbReference>
<evidence type="ECO:0000256" key="11">
    <source>
        <dbReference type="ARBA" id="ARBA00024615"/>
    </source>
</evidence>
<feature type="compositionally biased region" description="Polar residues" evidence="13">
    <location>
        <begin position="111"/>
        <end position="120"/>
    </location>
</feature>
<dbReference type="OrthoDB" id="18982at2759"/>
<keyword evidence="5" id="KW-0813">Transport</keyword>
<dbReference type="GO" id="GO:0061908">
    <property type="term" value="C:phagophore"/>
    <property type="evidence" value="ECO:0007669"/>
    <property type="project" value="TreeGrafter"/>
</dbReference>
<sequence>MAWWQRKLLQYGLLRSGLFEDGALNLDDLNITWGRRSVIELKDLALSAKQVGKLARLPPSARVESARVLSLRITIPANLYQSGIEVEVDGVELTVKLLHETESRGKRRSVATPSPTTTRSSQHRKVHRRLRSPAPRNPYEPDEDVNLPTAEELAKSFLLEEPTHDKRALEASLAADSRSLEQSTISDGSDADDVGTGAQINVPGFLAGFLQGVTDKVQMNVKNVSVKVETELPGDTQEPVPVTVRLRVGTVSLKSAGLRAAASDQHHGKRNVEINNVSIDLLSDATTFSQFSEVQSHSSPANSKRGSQKSPTLAPTATSSPRSPRSPGFPGSTNQATVPGPGEVSAMFANSAADARLVEGSGERDKNSLGTTDYDIKPGDDNVSWGSRRSKTSAPIEDLWSSMASEDDLPDSLLLDRTSTPRPQESRSESPVISRSRRAVSPYDRAFRSPGSWPRFDESPEGRRPHQSTDSWPILDADPRIVHQPLTPGPALDLEDPMDNKRTALSASVTDGEADLAESVSTTQRSERDDSPLDEMAQSRFYSHEEAESLYLSAMTHGTQPRVPGGWQIEGPSSDHSRSSEHEESLQHQPSLDKRPPPLEPIAVGRDRAESGNATPRALSPLSRGRKARDEDLVLKQLLHIDQASLWLPSSASEHEGPSFTTSTYRQADTTPASTGRRDMPGTFSLYSERAASRHEEQRVPLRNTEGTVSASQPVPTASGVGADLEIQLGRAVVAFDLSCCRLLQRLVSAAFVSNSESVDAFPEVRGKNRGASNETSLPPASTLPISIGVRSLRVSLMEQLAAGDTHLQDVGLVALECTDTSLTHTPGNVGVRVGGLRGWISGSELLAFDRRSTLGDSALLTEATPDIAIRYSDNKVTVHNRPVHELVFELLPVKLDLDLGALDDTLGSFGGLSGVLELSNSFSEGGASHSPTTAHRTSKGVRFAGEKPEVIKAGAELKITGRVAGADITLRGERCAINLRSSTIKAVVRDNGASVTIGHVVFAGPRSHTQPDGSISADLATLRLDYLLTPKDTDLERLLSLLTPSKDKYENDEDILIDTLLRQRRQGALARVCLDDFKLKINDMECFTELATLGAELSKLSAVTKYLPEDERPGLLSLVRFKNAEARVPINKSFGMLELALQEVHCAHVGLPALLALSVDFVKATRLSHGDLIHPLIPLSAGNVLPMLMARTLGDEAEPTVKVKIFNACFEYIVPTIVALTGSSATDAEGLAVDLAQSIADIAIARVVSNKGSPTSETSRSLAKRTHLDLLIHDSALGLTPEKQNAKGLLVLTDASLTTQILPESTMKTSLVIRKGAIFLTDTLEDEAGHRATASPDAANNTTASARLSSVLTQQGYASVGSLMSAKIMTTIDDTGASKGVTVDISNELLLLETCADSTQTLFAVLGGLAPPSSPSKRPKYLTEPMTIDDMMASFTGEPVLKPSAPPETLFDVEEESDEDPGMLLNASTLGGRADDLLLESEMTESLYGPISGVLGGVDKPDEDELDDNEFPETVESLLEDDPFEMPLSPTELGLSDSALTRDLARQCRTASKEQAVDLGLYEIEDLGLDALGAGVLGTRHRFNAPTSKGRRLPQESSKDKLPFRLRLRDTHLIWNLYDGYDWQRTRDGITHGVEQVEARAEERKARRRRSHHVEDDEESVIGDFLFNSIYVGVAATHDAQELRRQINRGINDLASETESVPVSGMSRPTAYSASGRPLRQYQRRRLKLERSKAHKIAFELKGVSADLLVYPPETKDTVSDLEMRIRDFDIFDNVTTSTWRKFLTCLDDGTKLREMSKPMVHIEVNTVRTLQDLAASEMIIHASILPLRLHVDQDALDFVVRFFEFKDDRTSTSADPTEQPFIQRLEVDTVDLCLDYKPKRIDYGGLRSGHTNELMNMITLDAANIRLQHAIVYGIKGFEPLHKTLNDIWMPDVKRNQLPTILAGLAPVRGLVNIGSGVRDVIAIPIREYRKDGRIVRSIQKGAMHFGKTTTSELARLGAKLAIGTQNILQGAEDLLSPSSASGSGSRPGMDRRVSSADQAWHDIETGVAEEDEHEHRAISAYANQPVGVLSGLRSARLHLEHDLLTARDALIAVQGELLESGSPGAAAAAVARYAPTVILRPVIGATRAVGTTLLGVGNQIDRQNMRRMDDGGDGEPELGLGGVGDDDEELDGEAEEEEEVEFEEGDVDLRLAC</sequence>
<gene>
    <name evidence="14" type="ORF">B0A54_02120</name>
</gene>
<feature type="compositionally biased region" description="Low complexity" evidence="13">
    <location>
        <begin position="2019"/>
        <end position="2030"/>
    </location>
</feature>
<feature type="compositionally biased region" description="Polar residues" evidence="13">
    <location>
        <begin position="659"/>
        <end position="674"/>
    </location>
</feature>
<feature type="compositionally biased region" description="Polar residues" evidence="13">
    <location>
        <begin position="417"/>
        <end position="433"/>
    </location>
</feature>
<dbReference type="InterPro" id="IPR026849">
    <property type="entry name" value="ATG2"/>
</dbReference>
<feature type="compositionally biased region" description="Basic and acidic residues" evidence="13">
    <location>
        <begin position="455"/>
        <end position="464"/>
    </location>
</feature>
<dbReference type="PANTHER" id="PTHR13190">
    <property type="entry name" value="AUTOPHAGY-RELATED 2, ISOFORM A"/>
    <property type="match status" value="1"/>
</dbReference>
<evidence type="ECO:0000313" key="14">
    <source>
        <dbReference type="EMBL" id="TKA47746.1"/>
    </source>
</evidence>
<keyword evidence="7" id="KW-0072">Autophagy</keyword>
<evidence type="ECO:0000313" key="15">
    <source>
        <dbReference type="Proteomes" id="UP000310066"/>
    </source>
</evidence>
<dbReference type="EMBL" id="NAJP01000005">
    <property type="protein sequence ID" value="TKA47746.1"/>
    <property type="molecule type" value="Genomic_DNA"/>
</dbReference>
<evidence type="ECO:0000256" key="5">
    <source>
        <dbReference type="ARBA" id="ARBA00022448"/>
    </source>
</evidence>
<dbReference type="PANTHER" id="PTHR13190:SF1">
    <property type="entry name" value="AUTOPHAGY-RELATED 2, ISOFORM A"/>
    <property type="match status" value="1"/>
</dbReference>
<comment type="catalytic activity">
    <reaction evidence="11">
        <text>a 1,2-diacyl-sn-glycero-3-phosphoethanolamine(in) = a 1,2-diacyl-sn-glycero-3-phosphoethanolamine(out)</text>
        <dbReference type="Rhea" id="RHEA:38895"/>
        <dbReference type="ChEBI" id="CHEBI:64612"/>
    </reaction>
</comment>
<comment type="catalytic activity">
    <reaction evidence="10">
        <text>a 1,2-diacyl-sn-glycero-3-phospho-L-serine(in) = a 1,2-diacyl-sn-glycero-3-phospho-L-serine(out)</text>
        <dbReference type="Rhea" id="RHEA:38663"/>
        <dbReference type="ChEBI" id="CHEBI:57262"/>
    </reaction>
</comment>
<evidence type="ECO:0000256" key="13">
    <source>
        <dbReference type="SAM" id="MobiDB-lite"/>
    </source>
</evidence>
<dbReference type="GO" id="GO:0061709">
    <property type="term" value="P:reticulophagy"/>
    <property type="evidence" value="ECO:0007669"/>
    <property type="project" value="TreeGrafter"/>
</dbReference>
<feature type="region of interest" description="Disordered" evidence="13">
    <location>
        <begin position="2016"/>
        <end position="2038"/>
    </location>
</feature>
<accession>A0A4U0VHJ8</accession>
<dbReference type="GO" id="GO:0000422">
    <property type="term" value="P:autophagy of mitochondrion"/>
    <property type="evidence" value="ECO:0007669"/>
    <property type="project" value="TreeGrafter"/>
</dbReference>
<dbReference type="STRING" id="329885.A0A4U0VHJ8"/>
<evidence type="ECO:0000256" key="12">
    <source>
        <dbReference type="ARBA" id="ARBA00024631"/>
    </source>
</evidence>
<dbReference type="Proteomes" id="UP000310066">
    <property type="component" value="Unassembled WGS sequence"/>
</dbReference>
<keyword evidence="6" id="KW-0256">Endoplasmic reticulum</keyword>
<evidence type="ECO:0000256" key="10">
    <source>
        <dbReference type="ARBA" id="ARBA00024479"/>
    </source>
</evidence>
<feature type="region of interest" description="Disordered" evidence="13">
    <location>
        <begin position="650"/>
        <end position="683"/>
    </location>
</feature>
<evidence type="ECO:0000256" key="1">
    <source>
        <dbReference type="ARBA" id="ARBA00004406"/>
    </source>
</evidence>
<evidence type="ECO:0000256" key="7">
    <source>
        <dbReference type="ARBA" id="ARBA00023006"/>
    </source>
</evidence>
<feature type="compositionally biased region" description="Basic residues" evidence="13">
    <location>
        <begin position="121"/>
        <end position="131"/>
    </location>
</feature>
<dbReference type="GO" id="GO:0034045">
    <property type="term" value="C:phagophore assembly site membrane"/>
    <property type="evidence" value="ECO:0007669"/>
    <property type="project" value="UniProtKB-SubCell"/>
</dbReference>
<dbReference type="GO" id="GO:0005789">
    <property type="term" value="C:endoplasmic reticulum membrane"/>
    <property type="evidence" value="ECO:0007669"/>
    <property type="project" value="UniProtKB-SubCell"/>
</dbReference>
<feature type="region of interest" description="Disordered" evidence="13">
    <location>
        <begin position="102"/>
        <end position="145"/>
    </location>
</feature>
<comment type="caution">
    <text evidence="14">The sequence shown here is derived from an EMBL/GenBank/DDBJ whole genome shotgun (WGS) entry which is preliminary data.</text>
</comment>
<evidence type="ECO:0000256" key="4">
    <source>
        <dbReference type="ARBA" id="ARBA00018070"/>
    </source>
</evidence>